<dbReference type="EMBL" id="CAACVR010000023">
    <property type="protein sequence ID" value="VEU22456.1"/>
    <property type="molecule type" value="Genomic_DNA"/>
</dbReference>
<evidence type="ECO:0000256" key="3">
    <source>
        <dbReference type="ARBA" id="ARBA00022833"/>
    </source>
</evidence>
<feature type="region of interest" description="Disordered" evidence="6">
    <location>
        <begin position="587"/>
        <end position="632"/>
    </location>
</feature>
<feature type="region of interest" description="Disordered" evidence="6">
    <location>
        <begin position="485"/>
        <end position="545"/>
    </location>
</feature>
<dbReference type="InterPro" id="IPR012337">
    <property type="entry name" value="RNaseH-like_sf"/>
</dbReference>
<name>A0A448YNJ4_BRENA</name>
<dbReference type="Proteomes" id="UP000290900">
    <property type="component" value="Unassembled WGS sequence"/>
</dbReference>
<feature type="compositionally biased region" description="Low complexity" evidence="6">
    <location>
        <begin position="527"/>
        <end position="545"/>
    </location>
</feature>
<evidence type="ECO:0000256" key="6">
    <source>
        <dbReference type="SAM" id="MobiDB-lite"/>
    </source>
</evidence>
<feature type="compositionally biased region" description="Basic and acidic residues" evidence="6">
    <location>
        <begin position="42"/>
        <end position="58"/>
    </location>
</feature>
<dbReference type="InterPro" id="IPR035979">
    <property type="entry name" value="RBD_domain_sf"/>
</dbReference>
<protein>
    <submittedName>
        <fullName evidence="9">DEKNAAC103434</fullName>
    </submittedName>
</protein>
<dbReference type="AlphaFoldDB" id="A0A448YNJ4"/>
<sequence length="696" mass="76518">MSSSSFAAKLQQSQAFFGEEPIKPVPSLSRTSTPSTASLGEVIKKDSDAEDKPEKDEPVDSNGAYVIVDISGTGSEQSQYTTKDASEIIEIAWTILDSKTLTLIDADHKLVKPINTPISPLCSSLTGLTWSSVKDAGTLNDAISSFDESIQKHLVSEKRPFSFVTFNSWDLRMKLAKEAREKSIQLRQYLKYPRYFDLRREFARYEENMKSEFYSSNSINDIELNQVVDSLSIDVAEPKSTTEASLDQVAASTYSSSSTDLSDPASFTTKVPRTAEDTVEILIKILSKLLESSLLKRPHDMGLDLAQFYNERSRVLYITNLPLDVTQGELESWFTQFGCRPIAFWTIKSPLPEFSGNSNLNNSNAVIMRSTCSGFVIFASHESAADSLAMNGRVLNDRIVEVQPSSVKVLDRAQEILTPFPSSKNRPRPGDWTCPSCGFSNFQRRTACFRCSFPAASAQAVQDSIYGGSNNGGYYNNSANGSANTSDFNASNNSVNAIGHHNQHHHNPHQNTHHNQYQNQGTGRTYNGNNSQYNNGNNGAPNLGSSNVPFRAGDWKCMNENCAYHNFAKNVCCLKCGAPRVQSAILTGHPHNPHHNGTNNTSSQRIGYQSQSYGKTGNGRSDQRSYGQPYGQSNYSQFVSQLSSATNTPTMQPMYSQGGSVGDANLESLSAQITNLSLNKSQGNWNDGNEQAFEGL</sequence>
<evidence type="ECO:0000256" key="1">
    <source>
        <dbReference type="ARBA" id="ARBA00022723"/>
    </source>
</evidence>
<dbReference type="SUPFAM" id="SSF53098">
    <property type="entry name" value="Ribonuclease H-like"/>
    <property type="match status" value="1"/>
</dbReference>
<dbReference type="STRING" id="13370.A0A448YNJ4"/>
<dbReference type="InterPro" id="IPR047201">
    <property type="entry name" value="ERI-1_3'hExo-like"/>
</dbReference>
<dbReference type="PANTHER" id="PTHR23111:SF40">
    <property type="entry name" value="RNA-BINDING PROTEIN INVOLVED IN HETEROCHROMATIN ASSEMBLY-RELATED"/>
    <property type="match status" value="1"/>
</dbReference>
<organism evidence="9 10">
    <name type="scientific">Brettanomyces naardenensis</name>
    <name type="common">Yeast</name>
    <dbReference type="NCBI Taxonomy" id="13370"/>
    <lineage>
        <taxon>Eukaryota</taxon>
        <taxon>Fungi</taxon>
        <taxon>Dikarya</taxon>
        <taxon>Ascomycota</taxon>
        <taxon>Saccharomycotina</taxon>
        <taxon>Pichiomycetes</taxon>
        <taxon>Pichiales</taxon>
        <taxon>Pichiaceae</taxon>
        <taxon>Brettanomyces</taxon>
    </lineage>
</organism>
<evidence type="ECO:0000256" key="4">
    <source>
        <dbReference type="PROSITE-ProRule" id="PRU00176"/>
    </source>
</evidence>
<keyword evidence="2 5" id="KW-0863">Zinc-finger</keyword>
<evidence type="ECO:0000313" key="9">
    <source>
        <dbReference type="EMBL" id="VEU22456.1"/>
    </source>
</evidence>
<dbReference type="GO" id="GO:0003729">
    <property type="term" value="F:mRNA binding"/>
    <property type="evidence" value="ECO:0007669"/>
    <property type="project" value="TreeGrafter"/>
</dbReference>
<dbReference type="SUPFAM" id="SSF54928">
    <property type="entry name" value="RNA-binding domain, RBD"/>
    <property type="match status" value="1"/>
</dbReference>
<feature type="compositionally biased region" description="Polar residues" evidence="6">
    <location>
        <begin position="602"/>
        <end position="632"/>
    </location>
</feature>
<accession>A0A448YNJ4</accession>
<feature type="compositionally biased region" description="Polar residues" evidence="6">
    <location>
        <begin position="28"/>
        <end position="38"/>
    </location>
</feature>
<keyword evidence="4" id="KW-0694">RNA-binding</keyword>
<dbReference type="GO" id="GO:0008270">
    <property type="term" value="F:zinc ion binding"/>
    <property type="evidence" value="ECO:0007669"/>
    <property type="project" value="UniProtKB-KW"/>
</dbReference>
<dbReference type="InterPro" id="IPR000504">
    <property type="entry name" value="RRM_dom"/>
</dbReference>
<dbReference type="InterPro" id="IPR012677">
    <property type="entry name" value="Nucleotide-bd_a/b_plait_sf"/>
</dbReference>
<dbReference type="SUPFAM" id="SSF90209">
    <property type="entry name" value="Ran binding protein zinc finger-like"/>
    <property type="match status" value="2"/>
</dbReference>
<dbReference type="InterPro" id="IPR013520">
    <property type="entry name" value="Ribonucl_H"/>
</dbReference>
<proteinExistence type="predicted"/>
<dbReference type="PROSITE" id="PS01358">
    <property type="entry name" value="ZF_RANBP2_1"/>
    <property type="match status" value="2"/>
</dbReference>
<dbReference type="FunCoup" id="A0A448YNJ4">
    <property type="interactions" value="162"/>
</dbReference>
<feature type="region of interest" description="Disordered" evidence="6">
    <location>
        <begin position="17"/>
        <end position="64"/>
    </location>
</feature>
<evidence type="ECO:0000256" key="5">
    <source>
        <dbReference type="PROSITE-ProRule" id="PRU00322"/>
    </source>
</evidence>
<evidence type="ECO:0000259" key="7">
    <source>
        <dbReference type="PROSITE" id="PS50102"/>
    </source>
</evidence>
<dbReference type="PROSITE" id="PS50199">
    <property type="entry name" value="ZF_RANBP2_2"/>
    <property type="match status" value="2"/>
</dbReference>
<feature type="compositionally biased region" description="Polar residues" evidence="6">
    <location>
        <begin position="485"/>
        <end position="496"/>
    </location>
</feature>
<dbReference type="PANTHER" id="PTHR23111">
    <property type="entry name" value="ZINC FINGER PROTEIN"/>
    <property type="match status" value="1"/>
</dbReference>
<dbReference type="InParanoid" id="A0A448YNJ4"/>
<keyword evidence="10" id="KW-1185">Reference proteome</keyword>
<evidence type="ECO:0000256" key="2">
    <source>
        <dbReference type="ARBA" id="ARBA00022771"/>
    </source>
</evidence>
<dbReference type="InterPro" id="IPR001876">
    <property type="entry name" value="Znf_RanBP2"/>
</dbReference>
<dbReference type="Pfam" id="PF00641">
    <property type="entry name" value="Zn_ribbon_RanBP"/>
    <property type="match status" value="2"/>
</dbReference>
<dbReference type="Gene3D" id="4.10.1060.10">
    <property type="entry name" value="Zinc finger, RanBP2-type"/>
    <property type="match status" value="2"/>
</dbReference>
<reference evidence="9 10" key="1">
    <citation type="submission" date="2018-12" db="EMBL/GenBank/DDBJ databases">
        <authorList>
            <person name="Tiukova I."/>
            <person name="Dainat J."/>
        </authorList>
    </citation>
    <scope>NUCLEOTIDE SEQUENCE [LARGE SCALE GENOMIC DNA]</scope>
</reference>
<dbReference type="Gene3D" id="3.30.70.330">
    <property type="match status" value="1"/>
</dbReference>
<dbReference type="CDD" id="cd06133">
    <property type="entry name" value="ERI-1_3'hExo_like"/>
    <property type="match status" value="1"/>
</dbReference>
<dbReference type="Pfam" id="PF00929">
    <property type="entry name" value="RNase_T"/>
    <property type="match status" value="1"/>
</dbReference>
<feature type="compositionally biased region" description="Basic residues" evidence="6">
    <location>
        <begin position="501"/>
        <end position="512"/>
    </location>
</feature>
<dbReference type="FunFam" id="4.10.1060.10:FF:000024">
    <property type="entry name" value="RNA-binding protein"/>
    <property type="match status" value="1"/>
</dbReference>
<keyword evidence="1" id="KW-0479">Metal-binding</keyword>
<dbReference type="PROSITE" id="PS50102">
    <property type="entry name" value="RRM"/>
    <property type="match status" value="1"/>
</dbReference>
<dbReference type="InterPro" id="IPR036397">
    <property type="entry name" value="RNaseH_sf"/>
</dbReference>
<gene>
    <name evidence="9" type="ORF">BRENAR_LOCUS3187</name>
</gene>
<dbReference type="Gene3D" id="3.30.420.10">
    <property type="entry name" value="Ribonuclease H-like superfamily/Ribonuclease H"/>
    <property type="match status" value="1"/>
</dbReference>
<feature type="domain" description="RRM" evidence="7">
    <location>
        <begin position="314"/>
        <end position="407"/>
    </location>
</feature>
<dbReference type="InterPro" id="IPR036443">
    <property type="entry name" value="Znf_RanBP2_sf"/>
</dbReference>
<feature type="compositionally biased region" description="Low complexity" evidence="6">
    <location>
        <begin position="587"/>
        <end position="601"/>
    </location>
</feature>
<keyword evidence="3" id="KW-0862">Zinc</keyword>
<dbReference type="SMART" id="SM00360">
    <property type="entry name" value="RRM"/>
    <property type="match status" value="1"/>
</dbReference>
<feature type="domain" description="RanBP2-type" evidence="8">
    <location>
        <begin position="551"/>
        <end position="582"/>
    </location>
</feature>
<evidence type="ECO:0000259" key="8">
    <source>
        <dbReference type="PROSITE" id="PS50199"/>
    </source>
</evidence>
<dbReference type="SMART" id="SM00547">
    <property type="entry name" value="ZnF_RBZ"/>
    <property type="match status" value="2"/>
</dbReference>
<feature type="domain" description="RanBP2-type" evidence="8">
    <location>
        <begin position="428"/>
        <end position="457"/>
    </location>
</feature>
<evidence type="ECO:0000313" key="10">
    <source>
        <dbReference type="Proteomes" id="UP000290900"/>
    </source>
</evidence>
<dbReference type="GO" id="GO:0000175">
    <property type="term" value="F:3'-5'-RNA exonuclease activity"/>
    <property type="evidence" value="ECO:0007669"/>
    <property type="project" value="InterPro"/>
</dbReference>
<dbReference type="OrthoDB" id="448399at2759"/>